<dbReference type="Proteomes" id="UP001285921">
    <property type="component" value="Unassembled WGS sequence"/>
</dbReference>
<proteinExistence type="predicted"/>
<feature type="modified residue" description="4-aspartylphosphate" evidence="8">
    <location>
        <position position="55"/>
    </location>
</feature>
<dbReference type="PRINTS" id="PR00032">
    <property type="entry name" value="HTHARAC"/>
</dbReference>
<evidence type="ECO:0000256" key="8">
    <source>
        <dbReference type="PROSITE-ProRule" id="PRU00169"/>
    </source>
</evidence>
<dbReference type="RefSeq" id="WP_317978844.1">
    <property type="nucleotide sequence ID" value="NZ_BTCL01000002.1"/>
</dbReference>
<dbReference type="SMART" id="SM00448">
    <property type="entry name" value="REC"/>
    <property type="match status" value="1"/>
</dbReference>
<name>A0ABQ6NGK2_9BACL</name>
<dbReference type="SUPFAM" id="SSF52172">
    <property type="entry name" value="CheY-like"/>
    <property type="match status" value="1"/>
</dbReference>
<evidence type="ECO:0000256" key="4">
    <source>
        <dbReference type="ARBA" id="ARBA00023012"/>
    </source>
</evidence>
<dbReference type="SMART" id="SM00342">
    <property type="entry name" value="HTH_ARAC"/>
    <property type="match status" value="1"/>
</dbReference>
<evidence type="ECO:0000259" key="10">
    <source>
        <dbReference type="PROSITE" id="PS50110"/>
    </source>
</evidence>
<evidence type="ECO:0000256" key="2">
    <source>
        <dbReference type="ARBA" id="ARBA00022490"/>
    </source>
</evidence>
<evidence type="ECO:0000259" key="9">
    <source>
        <dbReference type="PROSITE" id="PS01124"/>
    </source>
</evidence>
<dbReference type="PANTHER" id="PTHR42713:SF3">
    <property type="entry name" value="TRANSCRIPTIONAL REGULATORY PROTEIN HPTR"/>
    <property type="match status" value="1"/>
</dbReference>
<comment type="caution">
    <text evidence="11">The sequence shown here is derived from an EMBL/GenBank/DDBJ whole genome shotgun (WGS) entry which is preliminary data.</text>
</comment>
<keyword evidence="2" id="KW-0963">Cytoplasm</keyword>
<dbReference type="InterPro" id="IPR018060">
    <property type="entry name" value="HTH_AraC"/>
</dbReference>
<evidence type="ECO:0000256" key="5">
    <source>
        <dbReference type="ARBA" id="ARBA00023015"/>
    </source>
</evidence>
<dbReference type="InterPro" id="IPR011006">
    <property type="entry name" value="CheY-like_superfamily"/>
</dbReference>
<keyword evidence="3 8" id="KW-0597">Phosphoprotein</keyword>
<dbReference type="CDD" id="cd17536">
    <property type="entry name" value="REC_YesN-like"/>
    <property type="match status" value="1"/>
</dbReference>
<feature type="domain" description="HTH araC/xylS-type" evidence="9">
    <location>
        <begin position="431"/>
        <end position="530"/>
    </location>
</feature>
<dbReference type="InterPro" id="IPR041522">
    <property type="entry name" value="CdaR_GGDEF"/>
</dbReference>
<keyword evidence="12" id="KW-1185">Reference proteome</keyword>
<dbReference type="Pfam" id="PF17853">
    <property type="entry name" value="GGDEF_2"/>
    <property type="match status" value="1"/>
</dbReference>
<dbReference type="SUPFAM" id="SSF46689">
    <property type="entry name" value="Homeodomain-like"/>
    <property type="match status" value="1"/>
</dbReference>
<evidence type="ECO:0000313" key="12">
    <source>
        <dbReference type="Proteomes" id="UP001285921"/>
    </source>
</evidence>
<dbReference type="InterPro" id="IPR001789">
    <property type="entry name" value="Sig_transdc_resp-reg_receiver"/>
</dbReference>
<gene>
    <name evidence="11" type="ORF">PghCCS26_07360</name>
</gene>
<dbReference type="PROSITE" id="PS01124">
    <property type="entry name" value="HTH_ARAC_FAMILY_2"/>
    <property type="match status" value="1"/>
</dbReference>
<evidence type="ECO:0000256" key="3">
    <source>
        <dbReference type="ARBA" id="ARBA00022553"/>
    </source>
</evidence>
<accession>A0ABQ6NGK2</accession>
<keyword evidence="7" id="KW-0804">Transcription</keyword>
<dbReference type="PROSITE" id="PS50110">
    <property type="entry name" value="RESPONSE_REGULATORY"/>
    <property type="match status" value="1"/>
</dbReference>
<dbReference type="InterPro" id="IPR018062">
    <property type="entry name" value="HTH_AraC-typ_CS"/>
</dbReference>
<dbReference type="InterPro" id="IPR020449">
    <property type="entry name" value="Tscrpt_reg_AraC-type_HTH"/>
</dbReference>
<dbReference type="PANTHER" id="PTHR42713">
    <property type="entry name" value="HISTIDINE KINASE-RELATED"/>
    <property type="match status" value="1"/>
</dbReference>
<feature type="domain" description="Response regulatory" evidence="10">
    <location>
        <begin position="3"/>
        <end position="120"/>
    </location>
</feature>
<reference evidence="11 12" key="1">
    <citation type="submission" date="2023-05" db="EMBL/GenBank/DDBJ databases">
        <title>Draft genome of Paenibacillus sp. CCS26.</title>
        <authorList>
            <person name="Akita H."/>
            <person name="Shinto Y."/>
            <person name="Kimura Z."/>
        </authorList>
    </citation>
    <scope>NUCLEOTIDE SEQUENCE [LARGE SCALE GENOMIC DNA]</scope>
    <source>
        <strain evidence="11 12">CCS26</strain>
    </source>
</reference>
<sequence length="533" mass="59526">MFKMLIVEDERWEREGLVEFLDWPALGIGSIDTACDGIEGLEKAIELEPDIIITDIQMPGMNGIEMAKQVREKLPDTHIVVLTGYDDFQFVRDALRFSAVDYLLKPVEEEEIQKTMQKVVRHCEDTRRSRLDEERRQHGAEAGRRVALQQALGRLLAGSREGEDDLRDALASDAVGSPSLPAGYAVWAVRAPAAGEPAGTDRLEDWAEEALGRPVIAYAAGEPHGLEYTLIFRMEEKEQQRELAEQLLKQLSPIADESGWMIGQGTAARLLAQAEVSYRQASQALRYAVWAGRDSVCEVGEEEAAKQQFALHADEFTRQYKELSKQVRSSLGSGRSDEAEAAVERLFALAAAYPGAGRAYIGNLFADLIGSLRMLGVPGGQGASAGSAQDLEDLLACQSREEMKRYIIAVIGRFAEQLNEKREHKDDYIVNRILMLIEERYGLTDLNLPYLAAEVFVSPNHLGMLFKKRTGKTPLAYIQEYRLARAEELLRTTKQRVSVIAERVGIPNTSYFGTLFKQAYGMTPGDYQEMTQR</sequence>
<evidence type="ECO:0008006" key="13">
    <source>
        <dbReference type="Google" id="ProtNLM"/>
    </source>
</evidence>
<dbReference type="PROSITE" id="PS00041">
    <property type="entry name" value="HTH_ARAC_FAMILY_1"/>
    <property type="match status" value="1"/>
</dbReference>
<dbReference type="Gene3D" id="3.40.50.2300">
    <property type="match status" value="1"/>
</dbReference>
<comment type="subcellular location">
    <subcellularLocation>
        <location evidence="1">Cytoplasm</location>
    </subcellularLocation>
</comment>
<evidence type="ECO:0000313" key="11">
    <source>
        <dbReference type="EMBL" id="GMK43609.1"/>
    </source>
</evidence>
<dbReference type="Pfam" id="PF00072">
    <property type="entry name" value="Response_reg"/>
    <property type="match status" value="1"/>
</dbReference>
<dbReference type="Pfam" id="PF12833">
    <property type="entry name" value="HTH_18"/>
    <property type="match status" value="1"/>
</dbReference>
<evidence type="ECO:0000256" key="1">
    <source>
        <dbReference type="ARBA" id="ARBA00004496"/>
    </source>
</evidence>
<dbReference type="Gene3D" id="1.10.10.60">
    <property type="entry name" value="Homeodomain-like"/>
    <property type="match status" value="2"/>
</dbReference>
<protein>
    <recommendedName>
        <fullName evidence="13">DNA-binding response regulator</fullName>
    </recommendedName>
</protein>
<dbReference type="InterPro" id="IPR009057">
    <property type="entry name" value="Homeodomain-like_sf"/>
</dbReference>
<keyword evidence="4" id="KW-0902">Two-component regulatory system</keyword>
<dbReference type="EMBL" id="BTCL01000002">
    <property type="protein sequence ID" value="GMK43609.1"/>
    <property type="molecule type" value="Genomic_DNA"/>
</dbReference>
<keyword evidence="5" id="KW-0805">Transcription regulation</keyword>
<keyword evidence="6" id="KW-0238">DNA-binding</keyword>
<organism evidence="11 12">
    <name type="scientific">Paenibacillus glycanilyticus</name>
    <dbReference type="NCBI Taxonomy" id="126569"/>
    <lineage>
        <taxon>Bacteria</taxon>
        <taxon>Bacillati</taxon>
        <taxon>Bacillota</taxon>
        <taxon>Bacilli</taxon>
        <taxon>Bacillales</taxon>
        <taxon>Paenibacillaceae</taxon>
        <taxon>Paenibacillus</taxon>
    </lineage>
</organism>
<evidence type="ECO:0000256" key="6">
    <source>
        <dbReference type="ARBA" id="ARBA00023125"/>
    </source>
</evidence>
<evidence type="ECO:0000256" key="7">
    <source>
        <dbReference type="ARBA" id="ARBA00023163"/>
    </source>
</evidence>
<dbReference type="InterPro" id="IPR051552">
    <property type="entry name" value="HptR"/>
</dbReference>